<organism evidence="3 4">
    <name type="scientific">Astyanax mexicanus</name>
    <name type="common">Blind cave fish</name>
    <name type="synonym">Astyanax fasciatus mexicanus</name>
    <dbReference type="NCBI Taxonomy" id="7994"/>
    <lineage>
        <taxon>Eukaryota</taxon>
        <taxon>Metazoa</taxon>
        <taxon>Chordata</taxon>
        <taxon>Craniata</taxon>
        <taxon>Vertebrata</taxon>
        <taxon>Euteleostomi</taxon>
        <taxon>Actinopterygii</taxon>
        <taxon>Neopterygii</taxon>
        <taxon>Teleostei</taxon>
        <taxon>Ostariophysi</taxon>
        <taxon>Characiformes</taxon>
        <taxon>Characoidei</taxon>
        <taxon>Acestrorhamphidae</taxon>
        <taxon>Acestrorhamphinae</taxon>
        <taxon>Astyanax</taxon>
    </lineage>
</organism>
<feature type="signal peptide" evidence="2">
    <location>
        <begin position="1"/>
        <end position="18"/>
    </location>
</feature>
<name>A0A8B9HIK9_ASTMX</name>
<keyword evidence="2" id="KW-0732">Signal</keyword>
<evidence type="ECO:0000313" key="4">
    <source>
        <dbReference type="Proteomes" id="UP000694621"/>
    </source>
</evidence>
<feature type="region of interest" description="Disordered" evidence="1">
    <location>
        <begin position="56"/>
        <end position="77"/>
    </location>
</feature>
<dbReference type="Proteomes" id="UP000694621">
    <property type="component" value="Unplaced"/>
</dbReference>
<evidence type="ECO:0000256" key="2">
    <source>
        <dbReference type="SAM" id="SignalP"/>
    </source>
</evidence>
<feature type="chain" id="PRO_5034311599" evidence="2">
    <location>
        <begin position="19"/>
        <end position="77"/>
    </location>
</feature>
<evidence type="ECO:0000313" key="3">
    <source>
        <dbReference type="Ensembl" id="ENSAMXP00005013183.1"/>
    </source>
</evidence>
<evidence type="ECO:0000256" key="1">
    <source>
        <dbReference type="SAM" id="MobiDB-lite"/>
    </source>
</evidence>
<reference evidence="3" key="1">
    <citation type="submission" date="2025-08" db="UniProtKB">
        <authorList>
            <consortium name="Ensembl"/>
        </authorList>
    </citation>
    <scope>IDENTIFICATION</scope>
</reference>
<dbReference type="Ensembl" id="ENSAMXT00005014591.1">
    <property type="protein sequence ID" value="ENSAMXP00005013183.1"/>
    <property type="gene ID" value="ENSAMXG00005007065.1"/>
</dbReference>
<accession>A0A8B9HIK9</accession>
<dbReference type="AlphaFoldDB" id="A0A8B9HIK9"/>
<protein>
    <submittedName>
        <fullName evidence="3">Uncharacterized protein</fullName>
    </submittedName>
</protein>
<proteinExistence type="predicted"/>
<sequence>AASLKRLLLLLLFKCSRGKGNRQAGEVDGEKREKKGVWVIAGSTKGEASWAGENLLREGGEGQSGGTSEAAREADSE</sequence>